<proteinExistence type="predicted"/>
<dbReference type="AlphaFoldDB" id="A0AA88JBA4"/>
<dbReference type="Proteomes" id="UP001187192">
    <property type="component" value="Unassembled WGS sequence"/>
</dbReference>
<feature type="region of interest" description="Disordered" evidence="1">
    <location>
        <begin position="108"/>
        <end position="131"/>
    </location>
</feature>
<feature type="compositionally biased region" description="Basic and acidic residues" evidence="1">
    <location>
        <begin position="115"/>
        <end position="131"/>
    </location>
</feature>
<evidence type="ECO:0000256" key="1">
    <source>
        <dbReference type="SAM" id="MobiDB-lite"/>
    </source>
</evidence>
<comment type="caution">
    <text evidence="2">The sequence shown here is derived from an EMBL/GenBank/DDBJ whole genome shotgun (WGS) entry which is preliminary data.</text>
</comment>
<dbReference type="EMBL" id="BTGU01000501">
    <property type="protein sequence ID" value="GMN67804.1"/>
    <property type="molecule type" value="Genomic_DNA"/>
</dbReference>
<keyword evidence="3" id="KW-1185">Reference proteome</keyword>
<protein>
    <submittedName>
        <fullName evidence="2">Uncharacterized protein</fullName>
    </submittedName>
</protein>
<evidence type="ECO:0000313" key="3">
    <source>
        <dbReference type="Proteomes" id="UP001187192"/>
    </source>
</evidence>
<gene>
    <name evidence="2" type="ORF">TIFTF001_036865</name>
</gene>
<name>A0AA88JBA4_FICCA</name>
<organism evidence="2 3">
    <name type="scientific">Ficus carica</name>
    <name type="common">Common fig</name>
    <dbReference type="NCBI Taxonomy" id="3494"/>
    <lineage>
        <taxon>Eukaryota</taxon>
        <taxon>Viridiplantae</taxon>
        <taxon>Streptophyta</taxon>
        <taxon>Embryophyta</taxon>
        <taxon>Tracheophyta</taxon>
        <taxon>Spermatophyta</taxon>
        <taxon>Magnoliopsida</taxon>
        <taxon>eudicotyledons</taxon>
        <taxon>Gunneridae</taxon>
        <taxon>Pentapetalae</taxon>
        <taxon>rosids</taxon>
        <taxon>fabids</taxon>
        <taxon>Rosales</taxon>
        <taxon>Moraceae</taxon>
        <taxon>Ficeae</taxon>
        <taxon>Ficus</taxon>
    </lineage>
</organism>
<sequence>MDAVCVFVKYNGQWDGTLRYVGDEMKGILVPENSTYVGLIELVRSVIGIRGPDKNIVVRYGVELGLPLVRIQCDADVKFFIQLKKKDVHVLSKFPVTIDVLDKSATEAMPPKVGESNHIDVQRSREGGQSD</sequence>
<reference evidence="2" key="1">
    <citation type="submission" date="2023-07" db="EMBL/GenBank/DDBJ databases">
        <title>draft genome sequence of fig (Ficus carica).</title>
        <authorList>
            <person name="Takahashi T."/>
            <person name="Nishimura K."/>
        </authorList>
    </citation>
    <scope>NUCLEOTIDE SEQUENCE</scope>
</reference>
<evidence type="ECO:0000313" key="2">
    <source>
        <dbReference type="EMBL" id="GMN67804.1"/>
    </source>
</evidence>
<accession>A0AA88JBA4</accession>